<organism evidence="1 2">
    <name type="scientific">Brachybacterium sacelli</name>
    <dbReference type="NCBI Taxonomy" id="173364"/>
    <lineage>
        <taxon>Bacteria</taxon>
        <taxon>Bacillati</taxon>
        <taxon>Actinomycetota</taxon>
        <taxon>Actinomycetes</taxon>
        <taxon>Micrococcales</taxon>
        <taxon>Dermabacteraceae</taxon>
        <taxon>Brachybacterium</taxon>
    </lineage>
</organism>
<comment type="caution">
    <text evidence="1">The sequence shown here is derived from an EMBL/GenBank/DDBJ whole genome shotgun (WGS) entry which is preliminary data.</text>
</comment>
<reference evidence="1 2" key="1">
    <citation type="submission" date="2021-03" db="EMBL/GenBank/DDBJ databases">
        <title>Sequencing the genomes of 1000 actinobacteria strains.</title>
        <authorList>
            <person name="Klenk H.-P."/>
        </authorList>
    </citation>
    <scope>NUCLEOTIDE SEQUENCE [LARGE SCALE GENOMIC DNA]</scope>
    <source>
        <strain evidence="1 2">DSM 14566</strain>
    </source>
</reference>
<name>A0ABS4WWM4_9MICO</name>
<accession>A0ABS4WWM4</accession>
<sequence length="63" mass="6982">MNTPTVETPVGLLRSEMDQRVGQVRARGESPGIQRFPNLVGRGFALRAHLPARAILGEQFRPE</sequence>
<proteinExistence type="predicted"/>
<protein>
    <submittedName>
        <fullName evidence="1">Uncharacterized protein</fullName>
    </submittedName>
</protein>
<dbReference type="EMBL" id="JAGIOD010000001">
    <property type="protein sequence ID" value="MBP2380486.1"/>
    <property type="molecule type" value="Genomic_DNA"/>
</dbReference>
<evidence type="ECO:0000313" key="1">
    <source>
        <dbReference type="EMBL" id="MBP2380486.1"/>
    </source>
</evidence>
<gene>
    <name evidence="1" type="ORF">JOF43_000443</name>
</gene>
<dbReference type="RefSeq" id="WP_209898473.1">
    <property type="nucleotide sequence ID" value="NZ_BAAAJW010000008.1"/>
</dbReference>
<dbReference type="Proteomes" id="UP001519290">
    <property type="component" value="Unassembled WGS sequence"/>
</dbReference>
<keyword evidence="2" id="KW-1185">Reference proteome</keyword>
<evidence type="ECO:0000313" key="2">
    <source>
        <dbReference type="Proteomes" id="UP001519290"/>
    </source>
</evidence>